<evidence type="ECO:0000313" key="8">
    <source>
        <dbReference type="Proteomes" id="UP001307889"/>
    </source>
</evidence>
<keyword evidence="6" id="KW-0999">Mitochondrion inner membrane</keyword>
<evidence type="ECO:0000256" key="1">
    <source>
        <dbReference type="ARBA" id="ARBA00004370"/>
    </source>
</evidence>
<protein>
    <recommendedName>
        <fullName evidence="6">SURF1-like protein</fullName>
    </recommendedName>
</protein>
<dbReference type="PANTHER" id="PTHR23427">
    <property type="entry name" value="SURFEIT LOCUS PROTEIN"/>
    <property type="match status" value="1"/>
</dbReference>
<gene>
    <name evidence="7" type="ORF">NTJ_11161</name>
</gene>
<keyword evidence="8" id="KW-1185">Reference proteome</keyword>
<organism evidence="7 8">
    <name type="scientific">Nesidiocoris tenuis</name>
    <dbReference type="NCBI Taxonomy" id="355587"/>
    <lineage>
        <taxon>Eukaryota</taxon>
        <taxon>Metazoa</taxon>
        <taxon>Ecdysozoa</taxon>
        <taxon>Arthropoda</taxon>
        <taxon>Hexapoda</taxon>
        <taxon>Insecta</taxon>
        <taxon>Pterygota</taxon>
        <taxon>Neoptera</taxon>
        <taxon>Paraneoptera</taxon>
        <taxon>Hemiptera</taxon>
        <taxon>Heteroptera</taxon>
        <taxon>Panheteroptera</taxon>
        <taxon>Cimicomorpha</taxon>
        <taxon>Miridae</taxon>
        <taxon>Dicyphina</taxon>
        <taxon>Nesidiocoris</taxon>
    </lineage>
</organism>
<dbReference type="EMBL" id="AP028917">
    <property type="protein sequence ID" value="BES98346.1"/>
    <property type="molecule type" value="Genomic_DNA"/>
</dbReference>
<evidence type="ECO:0000313" key="7">
    <source>
        <dbReference type="EMBL" id="BES98346.1"/>
    </source>
</evidence>
<dbReference type="PANTHER" id="PTHR23427:SF2">
    <property type="entry name" value="SURFEIT LOCUS PROTEIN 1"/>
    <property type="match status" value="1"/>
</dbReference>
<dbReference type="PROSITE" id="PS50895">
    <property type="entry name" value="SURF1"/>
    <property type="match status" value="1"/>
</dbReference>
<keyword evidence="5" id="KW-0472">Membrane</keyword>
<comment type="similarity">
    <text evidence="2 6">Belongs to the SURF1 family.</text>
</comment>
<evidence type="ECO:0000256" key="4">
    <source>
        <dbReference type="ARBA" id="ARBA00022989"/>
    </source>
</evidence>
<dbReference type="Proteomes" id="UP001307889">
    <property type="component" value="Chromosome 9"/>
</dbReference>
<dbReference type="InterPro" id="IPR002994">
    <property type="entry name" value="Surf1/Shy1"/>
</dbReference>
<proteinExistence type="inferred from homology"/>
<dbReference type="Pfam" id="PF02104">
    <property type="entry name" value="SURF1"/>
    <property type="match status" value="1"/>
</dbReference>
<evidence type="ECO:0000256" key="3">
    <source>
        <dbReference type="ARBA" id="ARBA00022692"/>
    </source>
</evidence>
<dbReference type="CDD" id="cd06662">
    <property type="entry name" value="SURF1"/>
    <property type="match status" value="1"/>
</dbReference>
<evidence type="ECO:0000256" key="5">
    <source>
        <dbReference type="ARBA" id="ARBA00023136"/>
    </source>
</evidence>
<reference evidence="7 8" key="1">
    <citation type="submission" date="2023-09" db="EMBL/GenBank/DDBJ databases">
        <title>Nesidiocoris tenuis whole genome shotgun sequence.</title>
        <authorList>
            <person name="Shibata T."/>
            <person name="Shimoda M."/>
            <person name="Kobayashi T."/>
            <person name="Uehara T."/>
        </authorList>
    </citation>
    <scope>NUCLEOTIDE SEQUENCE [LARGE SCALE GENOMIC DNA]</scope>
    <source>
        <strain evidence="7 8">Japan</strain>
    </source>
</reference>
<keyword evidence="4" id="KW-1133">Transmembrane helix</keyword>
<keyword evidence="3" id="KW-0812">Transmembrane</keyword>
<evidence type="ECO:0000256" key="2">
    <source>
        <dbReference type="ARBA" id="ARBA00007165"/>
    </source>
</evidence>
<dbReference type="InterPro" id="IPR045214">
    <property type="entry name" value="Surf1/Surf4"/>
</dbReference>
<comment type="subcellular location">
    <subcellularLocation>
        <location evidence="1">Membrane</location>
    </subcellularLocation>
    <subcellularLocation>
        <location evidence="6">Mitochondrion inner membrane</location>
        <topology evidence="6">Multi-pass membrane protein</topology>
    </subcellularLocation>
</comment>
<evidence type="ECO:0000256" key="6">
    <source>
        <dbReference type="RuleBase" id="RU363076"/>
    </source>
</evidence>
<sequence length="296" mass="33766">MLSVQVLSIHRMSPHFKACSRLLSQAPKTFTARPLNSAKPRLDRPNLRNLRQKQEENRGYALLIIPFAAFCLGCWQIQRKKWKEDLIAKLEYRMRAEAIPLPDDIEELQNLEYRRVFVRGRFDHSGEMYLGPRSCLEKGESAYPGQLLSTAGNSSSGYLVITPFIVSSTGQRILVNRGWVPFPKKKPSTRPEGQIEEEFTLEGVVRLAEPRPQFSMVNKPDVRVWFYRDLETMAATADCIPVFLDACAETTVKGGPIGGQTRASLRNEHLSYILTWFSLSAATSAMWYLKYIKKAY</sequence>
<comment type="function">
    <text evidence="6">Probably involved in the biogenesis of the COX complex.</text>
</comment>
<name>A0ABN7B1Q0_9HEMI</name>
<keyword evidence="6" id="KW-0496">Mitochondrion</keyword>
<accession>A0ABN7B1Q0</accession>